<keyword evidence="2" id="KW-1185">Reference proteome</keyword>
<protein>
    <recommendedName>
        <fullName evidence="3">Phytanoyl-CoA dioxygenase</fullName>
    </recommendedName>
</protein>
<name>A0A165JJD5_9BASI</name>
<reference evidence="1 2" key="1">
    <citation type="journal article" date="2016" name="Mol. Biol. Evol.">
        <title>Comparative Genomics of Early-Diverging Mushroom-Forming Fungi Provides Insights into the Origins of Lignocellulose Decay Capabilities.</title>
        <authorList>
            <person name="Nagy L.G."/>
            <person name="Riley R."/>
            <person name="Tritt A."/>
            <person name="Adam C."/>
            <person name="Daum C."/>
            <person name="Floudas D."/>
            <person name="Sun H."/>
            <person name="Yadav J.S."/>
            <person name="Pangilinan J."/>
            <person name="Larsson K.H."/>
            <person name="Matsuura K."/>
            <person name="Barry K."/>
            <person name="Labutti K."/>
            <person name="Kuo R."/>
            <person name="Ohm R.A."/>
            <person name="Bhattacharya S.S."/>
            <person name="Shirouzu T."/>
            <person name="Yoshinaga Y."/>
            <person name="Martin F.M."/>
            <person name="Grigoriev I.V."/>
            <person name="Hibbett D.S."/>
        </authorList>
    </citation>
    <scope>NUCLEOTIDE SEQUENCE [LARGE SCALE GENOMIC DNA]</scope>
    <source>
        <strain evidence="1 2">HHB12733</strain>
    </source>
</reference>
<proteinExistence type="predicted"/>
<dbReference type="OrthoDB" id="4664297at2759"/>
<evidence type="ECO:0008006" key="3">
    <source>
        <dbReference type="Google" id="ProtNLM"/>
    </source>
</evidence>
<dbReference type="InterPro" id="IPR008775">
    <property type="entry name" value="Phytyl_CoA_dOase-like"/>
</dbReference>
<dbReference type="Gene3D" id="2.60.120.620">
    <property type="entry name" value="q2cbj1_9rhob like domain"/>
    <property type="match status" value="1"/>
</dbReference>
<evidence type="ECO:0000313" key="2">
    <source>
        <dbReference type="Proteomes" id="UP000076842"/>
    </source>
</evidence>
<dbReference type="Pfam" id="PF05721">
    <property type="entry name" value="PhyH"/>
    <property type="match status" value="1"/>
</dbReference>
<evidence type="ECO:0000313" key="1">
    <source>
        <dbReference type="EMBL" id="KZT61917.1"/>
    </source>
</evidence>
<organism evidence="1 2">
    <name type="scientific">Calocera cornea HHB12733</name>
    <dbReference type="NCBI Taxonomy" id="1353952"/>
    <lineage>
        <taxon>Eukaryota</taxon>
        <taxon>Fungi</taxon>
        <taxon>Dikarya</taxon>
        <taxon>Basidiomycota</taxon>
        <taxon>Agaricomycotina</taxon>
        <taxon>Dacrymycetes</taxon>
        <taxon>Dacrymycetales</taxon>
        <taxon>Dacrymycetaceae</taxon>
        <taxon>Calocera</taxon>
    </lineage>
</organism>
<accession>A0A165JJD5</accession>
<dbReference type="Proteomes" id="UP000076842">
    <property type="component" value="Unassembled WGS sequence"/>
</dbReference>
<sequence length="350" mass="40165">MTIPINYDKYKVLTKEQIDFFLENGFVRIPGGMKTEWADHWTKDVFIRLGYDPNDKSTWTSAEKINMPFHRRESAAEIAPKAWEAICELLGGEDKISPTCKQWGDSIIANFGSKHWETHDITAKELDNWHIDGDFFRHFLDSPEQALLVIPLFSDIQPRGGGTYIAPDGIPKVAAYLRDHPEGTYPSNYEDGFQFKSLIPECEQFVEVTGKKGDVFLLHPLMLHSASKNHLRIPRFITNPPVSVLRPFNFNRENPDEFSLVEIKTLRSLGVDKLDFKQTRPYERVTPRRLLVQNKMLDEELERLKKYHEETGTPVESLHLKGEVTRADMAPKPIPGINSELAQPRQIPVA</sequence>
<dbReference type="AlphaFoldDB" id="A0A165JJD5"/>
<gene>
    <name evidence="1" type="ORF">CALCODRAFT_479665</name>
</gene>
<dbReference type="InParanoid" id="A0A165JJD5"/>
<dbReference type="SUPFAM" id="SSF51197">
    <property type="entry name" value="Clavaminate synthase-like"/>
    <property type="match status" value="1"/>
</dbReference>
<dbReference type="EMBL" id="KV423920">
    <property type="protein sequence ID" value="KZT61917.1"/>
    <property type="molecule type" value="Genomic_DNA"/>
</dbReference>